<protein>
    <submittedName>
        <fullName evidence="1">Uncharacterized protein</fullName>
    </submittedName>
</protein>
<proteinExistence type="predicted"/>
<keyword evidence="2" id="KW-1185">Reference proteome</keyword>
<name>A0ACD0NTB5_9BASI</name>
<accession>A0ACD0NTB5</accession>
<organism evidence="1 2">
    <name type="scientific">Violaceomyces palustris</name>
    <dbReference type="NCBI Taxonomy" id="1673888"/>
    <lineage>
        <taxon>Eukaryota</taxon>
        <taxon>Fungi</taxon>
        <taxon>Dikarya</taxon>
        <taxon>Basidiomycota</taxon>
        <taxon>Ustilaginomycotina</taxon>
        <taxon>Ustilaginomycetes</taxon>
        <taxon>Violaceomycetales</taxon>
        <taxon>Violaceomycetaceae</taxon>
        <taxon>Violaceomyces</taxon>
    </lineage>
</organism>
<evidence type="ECO:0000313" key="1">
    <source>
        <dbReference type="EMBL" id="PWN49098.1"/>
    </source>
</evidence>
<evidence type="ECO:0000313" key="2">
    <source>
        <dbReference type="Proteomes" id="UP000245626"/>
    </source>
</evidence>
<gene>
    <name evidence="1" type="ORF">IE53DRAFT_363411</name>
</gene>
<reference evidence="1 2" key="1">
    <citation type="journal article" date="2018" name="Mol. Biol. Evol.">
        <title>Broad Genomic Sampling Reveals a Smut Pathogenic Ancestry of the Fungal Clade Ustilaginomycotina.</title>
        <authorList>
            <person name="Kijpornyongpan T."/>
            <person name="Mondo S.J."/>
            <person name="Barry K."/>
            <person name="Sandor L."/>
            <person name="Lee J."/>
            <person name="Lipzen A."/>
            <person name="Pangilinan J."/>
            <person name="LaButti K."/>
            <person name="Hainaut M."/>
            <person name="Henrissat B."/>
            <person name="Grigoriev I.V."/>
            <person name="Spatafora J.W."/>
            <person name="Aime M.C."/>
        </authorList>
    </citation>
    <scope>NUCLEOTIDE SEQUENCE [LARGE SCALE GENOMIC DNA]</scope>
    <source>
        <strain evidence="1 2">SA 807</strain>
    </source>
</reference>
<dbReference type="EMBL" id="KZ820098">
    <property type="protein sequence ID" value="PWN49098.1"/>
    <property type="molecule type" value="Genomic_DNA"/>
</dbReference>
<dbReference type="Proteomes" id="UP000245626">
    <property type="component" value="Unassembled WGS sequence"/>
</dbReference>
<sequence length="155" mass="16803">MKAILLLHLALLPLAFSGSGEPTPGGEVPPPTIEVTLQNSQNHIVAKLLNSLLLLDGSTTIWHQILLKRGGKEVAWCYGTSIELSKWNLDRSKVSSCAPTYPFSFDDVTCDMVDSQVPDAEWLAIKSLKASTGARVSCREKDSQCCGDDGIQNKC</sequence>